<gene>
    <name evidence="1" type="ORF">O3P69_006176</name>
</gene>
<sequence>MEDCIPATYEAALAELSGASHWSLGASESDLVAASLSGENSGVSDTIRCVAECCVRRPEDDVCSAEGAAVGGLSCAGGGGDLWRVSPDCPPHPDGRA</sequence>
<comment type="caution">
    <text evidence="1">The sequence shown here is derived from an EMBL/GenBank/DDBJ whole genome shotgun (WGS) entry which is preliminary data.</text>
</comment>
<organism evidence="1 2">
    <name type="scientific">Scylla paramamosain</name>
    <name type="common">Mud crab</name>
    <dbReference type="NCBI Taxonomy" id="85552"/>
    <lineage>
        <taxon>Eukaryota</taxon>
        <taxon>Metazoa</taxon>
        <taxon>Ecdysozoa</taxon>
        <taxon>Arthropoda</taxon>
        <taxon>Crustacea</taxon>
        <taxon>Multicrustacea</taxon>
        <taxon>Malacostraca</taxon>
        <taxon>Eumalacostraca</taxon>
        <taxon>Eucarida</taxon>
        <taxon>Decapoda</taxon>
        <taxon>Pleocyemata</taxon>
        <taxon>Brachyura</taxon>
        <taxon>Eubrachyura</taxon>
        <taxon>Portunoidea</taxon>
        <taxon>Portunidae</taxon>
        <taxon>Portuninae</taxon>
        <taxon>Scylla</taxon>
    </lineage>
</organism>
<keyword evidence="2" id="KW-1185">Reference proteome</keyword>
<protein>
    <submittedName>
        <fullName evidence="1">Uncharacterized protein</fullName>
    </submittedName>
</protein>
<accession>A0AAW0U6C5</accession>
<dbReference type="EMBL" id="JARAKH010000018">
    <property type="protein sequence ID" value="KAK8395281.1"/>
    <property type="molecule type" value="Genomic_DNA"/>
</dbReference>
<proteinExistence type="predicted"/>
<evidence type="ECO:0000313" key="2">
    <source>
        <dbReference type="Proteomes" id="UP001487740"/>
    </source>
</evidence>
<name>A0AAW0U6C5_SCYPA</name>
<dbReference type="Proteomes" id="UP001487740">
    <property type="component" value="Unassembled WGS sequence"/>
</dbReference>
<dbReference type="AlphaFoldDB" id="A0AAW0U6C5"/>
<evidence type="ECO:0000313" key="1">
    <source>
        <dbReference type="EMBL" id="KAK8395281.1"/>
    </source>
</evidence>
<reference evidence="1 2" key="1">
    <citation type="submission" date="2023-03" db="EMBL/GenBank/DDBJ databases">
        <title>High-quality genome of Scylla paramamosain provides insights in environmental adaptation.</title>
        <authorList>
            <person name="Zhang L."/>
        </authorList>
    </citation>
    <scope>NUCLEOTIDE SEQUENCE [LARGE SCALE GENOMIC DNA]</scope>
    <source>
        <strain evidence="1">LZ_2023a</strain>
        <tissue evidence="1">Muscle</tissue>
    </source>
</reference>